<protein>
    <submittedName>
        <fullName evidence="3">Prefoldin subunit 2</fullName>
    </submittedName>
</protein>
<organism evidence="2 3">
    <name type="scientific">Alligator sinensis</name>
    <name type="common">Chinese alligator</name>
    <dbReference type="NCBI Taxonomy" id="38654"/>
    <lineage>
        <taxon>Eukaryota</taxon>
        <taxon>Metazoa</taxon>
        <taxon>Chordata</taxon>
        <taxon>Craniata</taxon>
        <taxon>Vertebrata</taxon>
        <taxon>Euteleostomi</taxon>
        <taxon>Archelosauria</taxon>
        <taxon>Archosauria</taxon>
        <taxon>Crocodylia</taxon>
        <taxon>Alligatoridae</taxon>
        <taxon>Alligatorinae</taxon>
        <taxon>Alligator</taxon>
    </lineage>
</organism>
<gene>
    <name evidence="3" type="primary">PFDN2</name>
</gene>
<proteinExistence type="predicted"/>
<dbReference type="STRING" id="38654.A0A3Q0HE78"/>
<feature type="compositionally biased region" description="Basic and acidic residues" evidence="1">
    <location>
        <begin position="1"/>
        <end position="13"/>
    </location>
</feature>
<dbReference type="RefSeq" id="XP_025070266.1">
    <property type="nucleotide sequence ID" value="XM_025214481.1"/>
</dbReference>
<evidence type="ECO:0000313" key="3">
    <source>
        <dbReference type="RefSeq" id="XP_025070266.1"/>
    </source>
</evidence>
<keyword evidence="2" id="KW-1185">Reference proteome</keyword>
<accession>A0A3Q0HE78</accession>
<dbReference type="GeneID" id="102382754"/>
<name>A0A3Q0HE78_ALLSI</name>
<evidence type="ECO:0000313" key="2">
    <source>
        <dbReference type="Proteomes" id="UP000189705"/>
    </source>
</evidence>
<dbReference type="KEGG" id="asn:102382754"/>
<evidence type="ECO:0000256" key="1">
    <source>
        <dbReference type="SAM" id="MobiDB-lite"/>
    </source>
</evidence>
<dbReference type="AlphaFoldDB" id="A0A3Q0HE78"/>
<feature type="compositionally biased region" description="Basic and acidic residues" evidence="1">
    <location>
        <begin position="157"/>
        <end position="179"/>
    </location>
</feature>
<dbReference type="CTD" id="5202"/>
<feature type="region of interest" description="Disordered" evidence="1">
    <location>
        <begin position="1"/>
        <end position="68"/>
    </location>
</feature>
<dbReference type="InParanoid" id="A0A3Q0HE78"/>
<reference evidence="3" key="1">
    <citation type="submission" date="2025-08" db="UniProtKB">
        <authorList>
            <consortium name="RefSeq"/>
        </authorList>
    </citation>
    <scope>IDENTIFICATION</scope>
</reference>
<feature type="region of interest" description="Disordered" evidence="1">
    <location>
        <begin position="157"/>
        <end position="194"/>
    </location>
</feature>
<sequence length="194" mass="20392">MRRTGEEMADSGKARPGPASPAAGKALTAEQVLGGARAGRAEPPHTAGGRSWARAGQGVAPTRRAERARAGWTPVAMWGAALGGTTVRIAGEGTVGPLSQSPSRRVLIPRALRRAMLGPAMCPHPTPHPPLSARQINKIIETLNQQLQTKGRELNEFREKHNIRLMGEDDQKQPPKDSAEGSGPKASSAGVLVS</sequence>
<dbReference type="Proteomes" id="UP000189705">
    <property type="component" value="Unplaced"/>
</dbReference>